<dbReference type="InterPro" id="IPR025836">
    <property type="entry name" value="Zn_knuckle_CX2CX4HX4C"/>
</dbReference>
<evidence type="ECO:0000313" key="5">
    <source>
        <dbReference type="Proteomes" id="UP001293254"/>
    </source>
</evidence>
<dbReference type="GO" id="GO:0003676">
    <property type="term" value="F:nucleic acid binding"/>
    <property type="evidence" value="ECO:0007669"/>
    <property type="project" value="InterPro"/>
</dbReference>
<evidence type="ECO:0000313" key="4">
    <source>
        <dbReference type="EMBL" id="KAK4415506.1"/>
    </source>
</evidence>
<dbReference type="GO" id="GO:0008270">
    <property type="term" value="F:zinc ion binding"/>
    <property type="evidence" value="ECO:0007669"/>
    <property type="project" value="UniProtKB-KW"/>
</dbReference>
<gene>
    <name evidence="4" type="ORF">Salat_2658000</name>
</gene>
<keyword evidence="1" id="KW-0863">Zinc-finger</keyword>
<dbReference type="Pfam" id="PF14392">
    <property type="entry name" value="zf-CCHC_4"/>
    <property type="match status" value="1"/>
</dbReference>
<feature type="compositionally biased region" description="Polar residues" evidence="2">
    <location>
        <begin position="96"/>
        <end position="120"/>
    </location>
</feature>
<feature type="region of interest" description="Disordered" evidence="2">
    <location>
        <begin position="84"/>
        <end position="121"/>
    </location>
</feature>
<dbReference type="InterPro" id="IPR001878">
    <property type="entry name" value="Znf_CCHC"/>
</dbReference>
<dbReference type="SUPFAM" id="SSF57756">
    <property type="entry name" value="Retrovirus zinc finger-like domains"/>
    <property type="match status" value="1"/>
</dbReference>
<keyword evidence="1" id="KW-0862">Zinc</keyword>
<sequence>MEMNDESSWGATMRIRVAIDVTCPLPRALRIQTTLGSEHLVTFTYERLLNFCYLCGRLGHIAKYCEAQYTKVFQDLGEHTPFGPWLRAPPSARGQPRSTMQDTSRGSSQIPSNRQPTVSKASAIFGEFGFSKSRG</sequence>
<reference evidence="4" key="1">
    <citation type="submission" date="2020-06" db="EMBL/GenBank/DDBJ databases">
        <authorList>
            <person name="Li T."/>
            <person name="Hu X."/>
            <person name="Zhang T."/>
            <person name="Song X."/>
            <person name="Zhang H."/>
            <person name="Dai N."/>
            <person name="Sheng W."/>
            <person name="Hou X."/>
            <person name="Wei L."/>
        </authorList>
    </citation>
    <scope>NUCLEOTIDE SEQUENCE</scope>
    <source>
        <strain evidence="4">3651</strain>
        <tissue evidence="4">Leaf</tissue>
    </source>
</reference>
<dbReference type="EMBL" id="JACGWO010000011">
    <property type="protein sequence ID" value="KAK4415506.1"/>
    <property type="molecule type" value="Genomic_DNA"/>
</dbReference>
<dbReference type="InterPro" id="IPR036875">
    <property type="entry name" value="Znf_CCHC_sf"/>
</dbReference>
<dbReference type="Proteomes" id="UP001293254">
    <property type="component" value="Unassembled WGS sequence"/>
</dbReference>
<reference evidence="4" key="2">
    <citation type="journal article" date="2024" name="Plant">
        <title>Genomic evolution and insights into agronomic trait innovations of Sesamum species.</title>
        <authorList>
            <person name="Miao H."/>
            <person name="Wang L."/>
            <person name="Qu L."/>
            <person name="Liu H."/>
            <person name="Sun Y."/>
            <person name="Le M."/>
            <person name="Wang Q."/>
            <person name="Wei S."/>
            <person name="Zheng Y."/>
            <person name="Lin W."/>
            <person name="Duan Y."/>
            <person name="Cao H."/>
            <person name="Xiong S."/>
            <person name="Wang X."/>
            <person name="Wei L."/>
            <person name="Li C."/>
            <person name="Ma Q."/>
            <person name="Ju M."/>
            <person name="Zhao R."/>
            <person name="Li G."/>
            <person name="Mu C."/>
            <person name="Tian Q."/>
            <person name="Mei H."/>
            <person name="Zhang T."/>
            <person name="Gao T."/>
            <person name="Zhang H."/>
        </authorList>
    </citation>
    <scope>NUCLEOTIDE SEQUENCE</scope>
    <source>
        <strain evidence="4">3651</strain>
    </source>
</reference>
<keyword evidence="1" id="KW-0479">Metal-binding</keyword>
<accession>A0AAE2CB10</accession>
<evidence type="ECO:0000256" key="2">
    <source>
        <dbReference type="SAM" id="MobiDB-lite"/>
    </source>
</evidence>
<proteinExistence type="predicted"/>
<comment type="caution">
    <text evidence="4">The sequence shown here is derived from an EMBL/GenBank/DDBJ whole genome shotgun (WGS) entry which is preliminary data.</text>
</comment>
<protein>
    <recommendedName>
        <fullName evidence="3">CCHC-type domain-containing protein</fullName>
    </recommendedName>
</protein>
<feature type="domain" description="CCHC-type" evidence="3">
    <location>
        <begin position="52"/>
        <end position="65"/>
    </location>
</feature>
<evidence type="ECO:0000256" key="1">
    <source>
        <dbReference type="PROSITE-ProRule" id="PRU00047"/>
    </source>
</evidence>
<organism evidence="4 5">
    <name type="scientific">Sesamum alatum</name>
    <dbReference type="NCBI Taxonomy" id="300844"/>
    <lineage>
        <taxon>Eukaryota</taxon>
        <taxon>Viridiplantae</taxon>
        <taxon>Streptophyta</taxon>
        <taxon>Embryophyta</taxon>
        <taxon>Tracheophyta</taxon>
        <taxon>Spermatophyta</taxon>
        <taxon>Magnoliopsida</taxon>
        <taxon>eudicotyledons</taxon>
        <taxon>Gunneridae</taxon>
        <taxon>Pentapetalae</taxon>
        <taxon>asterids</taxon>
        <taxon>lamiids</taxon>
        <taxon>Lamiales</taxon>
        <taxon>Pedaliaceae</taxon>
        <taxon>Sesamum</taxon>
    </lineage>
</organism>
<dbReference type="PROSITE" id="PS50158">
    <property type="entry name" value="ZF_CCHC"/>
    <property type="match status" value="1"/>
</dbReference>
<name>A0AAE2CB10_9LAMI</name>
<dbReference type="AlphaFoldDB" id="A0AAE2CB10"/>
<evidence type="ECO:0000259" key="3">
    <source>
        <dbReference type="PROSITE" id="PS50158"/>
    </source>
</evidence>
<keyword evidence="5" id="KW-1185">Reference proteome</keyword>